<dbReference type="SMART" id="SM00755">
    <property type="entry name" value="Grip"/>
    <property type="match status" value="1"/>
</dbReference>
<keyword evidence="5" id="KW-0472">Membrane</keyword>
<evidence type="ECO:0000256" key="4">
    <source>
        <dbReference type="ARBA" id="ARBA00023054"/>
    </source>
</evidence>
<reference evidence="9 10" key="1">
    <citation type="submission" date="2015-12" db="EMBL/GenBank/DDBJ databases">
        <title>Dictyostelia acquired genes for synthesis and detection of signals that induce cell-type specialization by lateral gene transfer from prokaryotes.</title>
        <authorList>
            <person name="Gloeckner G."/>
            <person name="Schaap P."/>
        </authorList>
    </citation>
    <scope>NUCLEOTIDE SEQUENCE [LARGE SCALE GENOMIC DNA]</scope>
    <source>
        <strain evidence="9 10">TK</strain>
    </source>
</reference>
<dbReference type="Proteomes" id="UP000076078">
    <property type="component" value="Unassembled WGS sequence"/>
</dbReference>
<dbReference type="EMBL" id="LODT01000022">
    <property type="protein sequence ID" value="KYQ94423.1"/>
    <property type="molecule type" value="Genomic_DNA"/>
</dbReference>
<protein>
    <recommendedName>
        <fullName evidence="8">GRIP domain-containing protein</fullName>
    </recommendedName>
</protein>
<evidence type="ECO:0000256" key="6">
    <source>
        <dbReference type="SAM" id="Coils"/>
    </source>
</evidence>
<proteinExistence type="predicted"/>
<sequence length="921" mass="107090">MSTPTTPTKSHNDSGSHSNINVETSTREELIELVKKYYLMGKKMETRLQEAIEAYKKSKKESMELTKRLQNAEEESQLHKTTSNSIIQSLQMEIQQLNSNSQTLTLLKDQVEENLSKQFQQEKLIYNDERVRLNDRIQKLELDIENQQKQYTAELNKLREQQVEVKEKIEILEDNDIIDSKDSGSDGTKTYEYIHSLPLNSQMNLIMEENDSQIESLLEINGHKSSVVIDSTLYANDTSVEDSGRLKELQVENKTLFEKFNIEKENALVFLNQQKCEIETLFNDFKSEFKLALEQLEIEKDQQVKDINNTFKEETNQLNDQISQLKQTIVEKDNALDVMATDNSSKIESLCRDISSWEQAMAQKVDEINQLKSTISSTTSTPVSNVEEQQQQQQQQQKEYEEKEKKLKALLYGAQKHVTEQKKQIQERLAEVAEKNNEIVEKNNEIIILKGLIENLKTKQNETDEMSNDYQELKHSYDYNVQRLKLVEGQLNSTTKDLRSLQNEYEQYKIKAYHTINKSQKEDDEKDEEEDIENNLTTYIQNNENEIKLQEQTELNQSLNNKVQSLQESLDSQHSHNQEKVNKLQSQQEELKDKIKILKSKNQQLTESFNKYKLEYNSNSNNNNSSTNTIEQQQIIDNSEEIFVLKDKYEQELKNKDESIVELTSQLNLFKRNNNSVMREKDKEIQNLKSTISTLTEELELQSSPIPTVTNLKKSNNMINFDYNPTSNNFINNTTTTSNNNSEINNSENTSTEDLKKFNIEHLLPSHSLVERDIKSNLIKPTSVGGDLQEQALPLEVQDLLKHYAQLQASRDEELRKANQHISQLSYLLADSEKMDERHQEQEKLLKDEIRKLERSSKRDSVVPEYAKNIILKFIETDDGDSLLPVLSTIMQFTPEESKRAIDALKARKSSTLSPWRVKLF</sequence>
<name>A0A151ZKC5_TIELA</name>
<feature type="region of interest" description="Disordered" evidence="7">
    <location>
        <begin position="564"/>
        <end position="587"/>
    </location>
</feature>
<dbReference type="GO" id="GO:0005794">
    <property type="term" value="C:Golgi apparatus"/>
    <property type="evidence" value="ECO:0007669"/>
    <property type="project" value="TreeGrafter"/>
</dbReference>
<evidence type="ECO:0000256" key="3">
    <source>
        <dbReference type="ARBA" id="ARBA00022490"/>
    </source>
</evidence>
<evidence type="ECO:0000259" key="8">
    <source>
        <dbReference type="PROSITE" id="PS50913"/>
    </source>
</evidence>
<dbReference type="InterPro" id="IPR051952">
    <property type="entry name" value="Golgi-autophagy_related"/>
</dbReference>
<dbReference type="OMA" id="METEYHE"/>
<comment type="caution">
    <text evidence="9">The sequence shown here is derived from an EMBL/GenBank/DDBJ whole genome shotgun (WGS) entry which is preliminary data.</text>
</comment>
<keyword evidence="10" id="KW-1185">Reference proteome</keyword>
<dbReference type="PANTHER" id="PTHR23157">
    <property type="entry name" value="GRIP AND COILED-COIL DOMAIN-CONTAINING PROTEIN 1"/>
    <property type="match status" value="1"/>
</dbReference>
<feature type="compositionally biased region" description="Basic and acidic residues" evidence="7">
    <location>
        <begin position="571"/>
        <end position="582"/>
    </location>
</feature>
<dbReference type="Pfam" id="PF01465">
    <property type="entry name" value="GRIP"/>
    <property type="match status" value="1"/>
</dbReference>
<dbReference type="PROSITE" id="PS50913">
    <property type="entry name" value="GRIP"/>
    <property type="match status" value="1"/>
</dbReference>
<feature type="region of interest" description="Disordered" evidence="7">
    <location>
        <begin position="376"/>
        <end position="400"/>
    </location>
</feature>
<keyword evidence="4 6" id="KW-0175">Coiled coil</keyword>
<gene>
    <name evidence="9" type="ORF">DLAC_04719</name>
</gene>
<feature type="compositionally biased region" description="Polar residues" evidence="7">
    <location>
        <begin position="1"/>
        <end position="24"/>
    </location>
</feature>
<evidence type="ECO:0000256" key="1">
    <source>
        <dbReference type="ARBA" id="ARBA00004184"/>
    </source>
</evidence>
<dbReference type="FunCoup" id="A0A151ZKC5">
    <property type="interactions" value="1"/>
</dbReference>
<accession>A0A151ZKC5</accession>
<keyword evidence="3" id="KW-0963">Cytoplasm</keyword>
<evidence type="ECO:0000313" key="10">
    <source>
        <dbReference type="Proteomes" id="UP000076078"/>
    </source>
</evidence>
<feature type="domain" description="GRIP" evidence="8">
    <location>
        <begin position="857"/>
        <end position="904"/>
    </location>
</feature>
<dbReference type="InParanoid" id="A0A151ZKC5"/>
<evidence type="ECO:0000256" key="2">
    <source>
        <dbReference type="ARBA" id="ARBA00004496"/>
    </source>
</evidence>
<feature type="region of interest" description="Disordered" evidence="7">
    <location>
        <begin position="1"/>
        <end position="25"/>
    </location>
</feature>
<dbReference type="OrthoDB" id="21510at2759"/>
<evidence type="ECO:0000256" key="5">
    <source>
        <dbReference type="ARBA" id="ARBA00023136"/>
    </source>
</evidence>
<dbReference type="AlphaFoldDB" id="A0A151ZKC5"/>
<comment type="subcellular location">
    <subcellularLocation>
        <location evidence="2">Cytoplasm</location>
    </subcellularLocation>
    <subcellularLocation>
        <location evidence="1">Endomembrane system</location>
        <topology evidence="1">Peripheral membrane protein</topology>
    </subcellularLocation>
</comment>
<evidence type="ECO:0000313" key="9">
    <source>
        <dbReference type="EMBL" id="KYQ94423.1"/>
    </source>
</evidence>
<dbReference type="PANTHER" id="PTHR23157:SF25">
    <property type="entry name" value="GRIP AND COILED-COIL DOMAIN-CONTAINING PROTEIN 1"/>
    <property type="match status" value="1"/>
</dbReference>
<organism evidence="9 10">
    <name type="scientific">Tieghemostelium lacteum</name>
    <name type="common">Slime mold</name>
    <name type="synonym">Dictyostelium lacteum</name>
    <dbReference type="NCBI Taxonomy" id="361077"/>
    <lineage>
        <taxon>Eukaryota</taxon>
        <taxon>Amoebozoa</taxon>
        <taxon>Evosea</taxon>
        <taxon>Eumycetozoa</taxon>
        <taxon>Dictyostelia</taxon>
        <taxon>Dictyosteliales</taxon>
        <taxon>Raperosteliaceae</taxon>
        <taxon>Tieghemostelium</taxon>
    </lineage>
</organism>
<dbReference type="STRING" id="361077.A0A151ZKC5"/>
<feature type="coiled-coil region" evidence="6">
    <location>
        <begin position="646"/>
        <end position="698"/>
    </location>
</feature>
<feature type="compositionally biased region" description="Low complexity" evidence="7">
    <location>
        <begin position="376"/>
        <end position="397"/>
    </location>
</feature>
<evidence type="ECO:0000256" key="7">
    <source>
        <dbReference type="SAM" id="MobiDB-lite"/>
    </source>
</evidence>
<feature type="coiled-coil region" evidence="6">
    <location>
        <begin position="41"/>
        <end position="175"/>
    </location>
</feature>
<dbReference type="InterPro" id="IPR000237">
    <property type="entry name" value="GRIP_dom"/>
</dbReference>